<name>A0A395IGF9_ASPHC</name>
<dbReference type="PANTHER" id="PTHR34154:SF10">
    <property type="entry name" value="ASL1-LIKE GLYCOSYL HYDROLASE CATALYTIC DOMAIN-CONTAINING PROTEIN"/>
    <property type="match status" value="1"/>
</dbReference>
<sequence>MVSFTKALLVASTIASTALAMPQHVHYNRHSNTVSHPHLEERSSSSASGKRGAAYNSASTVTTLSSSGSVTWGYDWNMYADGTLPSHVEYVPMLWGSKMFTGWFAAIETALNSGSKYIMGFNEPDNSGQAAMSSAEAVTYYQKYITPYKGKAKLVTPAVTNGVGSDMGLTWLENFLNGCGGSCGVSVLAVHWYGDSASDFKSFVNKAVALAEKYELESTWVTEFALNSAMSAGQGTQEAASFLEEVVPWLDEQSGVARYAYFMCADGYLLSGETLSASGKAYIA</sequence>
<keyword evidence="5" id="KW-1185">Reference proteome</keyword>
<dbReference type="EMBL" id="KZ824267">
    <property type="protein sequence ID" value="RAL17274.1"/>
    <property type="molecule type" value="Genomic_DNA"/>
</dbReference>
<dbReference type="Gene3D" id="3.20.20.80">
    <property type="entry name" value="Glycosidases"/>
    <property type="match status" value="1"/>
</dbReference>
<feature type="region of interest" description="Disordered" evidence="1">
    <location>
        <begin position="32"/>
        <end position="52"/>
    </location>
</feature>
<dbReference type="InterPro" id="IPR024655">
    <property type="entry name" value="Asl1_glyco_hydro_catalytic"/>
</dbReference>
<dbReference type="RefSeq" id="XP_025556428.1">
    <property type="nucleotide sequence ID" value="XM_025692523.1"/>
</dbReference>
<dbReference type="InterPro" id="IPR017853">
    <property type="entry name" value="GH"/>
</dbReference>
<dbReference type="GO" id="GO:0009277">
    <property type="term" value="C:fungal-type cell wall"/>
    <property type="evidence" value="ECO:0007669"/>
    <property type="project" value="TreeGrafter"/>
</dbReference>
<dbReference type="OrthoDB" id="43654at2759"/>
<dbReference type="GeneID" id="37196812"/>
<evidence type="ECO:0000313" key="5">
    <source>
        <dbReference type="Proteomes" id="UP000248961"/>
    </source>
</evidence>
<dbReference type="VEuPathDB" id="FungiDB:BO97DRAFT_3639"/>
<dbReference type="PANTHER" id="PTHR34154">
    <property type="entry name" value="ALKALI-SENSITIVE LINKAGE PROTEIN 1"/>
    <property type="match status" value="1"/>
</dbReference>
<protein>
    <recommendedName>
        <fullName evidence="3">Asl1-like glycosyl hydrolase catalytic domain-containing protein</fullName>
    </recommendedName>
</protein>
<evidence type="ECO:0000313" key="4">
    <source>
        <dbReference type="EMBL" id="RAL17274.1"/>
    </source>
</evidence>
<gene>
    <name evidence="4" type="ORF">BO97DRAFT_3639</name>
</gene>
<dbReference type="GO" id="GO:0071966">
    <property type="term" value="P:fungal-type cell wall polysaccharide metabolic process"/>
    <property type="evidence" value="ECO:0007669"/>
    <property type="project" value="TreeGrafter"/>
</dbReference>
<dbReference type="SUPFAM" id="SSF51445">
    <property type="entry name" value="(Trans)glycosidases"/>
    <property type="match status" value="1"/>
</dbReference>
<feature type="chain" id="PRO_5017276178" description="Asl1-like glycosyl hydrolase catalytic domain-containing protein" evidence="2">
    <location>
        <begin position="21"/>
        <end position="284"/>
    </location>
</feature>
<dbReference type="Pfam" id="PF11790">
    <property type="entry name" value="Glyco_hydro_cc"/>
    <property type="match status" value="1"/>
</dbReference>
<organism evidence="4 5">
    <name type="scientific">Aspergillus homomorphus (strain CBS 101889)</name>
    <dbReference type="NCBI Taxonomy" id="1450537"/>
    <lineage>
        <taxon>Eukaryota</taxon>
        <taxon>Fungi</taxon>
        <taxon>Dikarya</taxon>
        <taxon>Ascomycota</taxon>
        <taxon>Pezizomycotina</taxon>
        <taxon>Eurotiomycetes</taxon>
        <taxon>Eurotiomycetidae</taxon>
        <taxon>Eurotiales</taxon>
        <taxon>Aspergillaceae</taxon>
        <taxon>Aspergillus</taxon>
        <taxon>Aspergillus subgen. Circumdati</taxon>
    </lineage>
</organism>
<keyword evidence="2" id="KW-0732">Signal</keyword>
<dbReference type="STRING" id="1450537.A0A395IGF9"/>
<feature type="signal peptide" evidence="2">
    <location>
        <begin position="1"/>
        <end position="20"/>
    </location>
</feature>
<dbReference type="InterPro" id="IPR053183">
    <property type="entry name" value="ASL1"/>
</dbReference>
<feature type="domain" description="Asl1-like glycosyl hydrolase catalytic" evidence="3">
    <location>
        <begin position="52"/>
        <end position="282"/>
    </location>
</feature>
<evidence type="ECO:0000256" key="2">
    <source>
        <dbReference type="SAM" id="SignalP"/>
    </source>
</evidence>
<dbReference type="Proteomes" id="UP000248961">
    <property type="component" value="Unassembled WGS sequence"/>
</dbReference>
<dbReference type="AlphaFoldDB" id="A0A395IGF9"/>
<reference evidence="4 5" key="1">
    <citation type="submission" date="2018-02" db="EMBL/GenBank/DDBJ databases">
        <title>The genomes of Aspergillus section Nigri reveals drivers in fungal speciation.</title>
        <authorList>
            <consortium name="DOE Joint Genome Institute"/>
            <person name="Vesth T.C."/>
            <person name="Nybo J."/>
            <person name="Theobald S."/>
            <person name="Brandl J."/>
            <person name="Frisvad J.C."/>
            <person name="Nielsen K.F."/>
            <person name="Lyhne E.K."/>
            <person name="Kogle M.E."/>
            <person name="Kuo A."/>
            <person name="Riley R."/>
            <person name="Clum A."/>
            <person name="Nolan M."/>
            <person name="Lipzen A."/>
            <person name="Salamov A."/>
            <person name="Henrissat B."/>
            <person name="Wiebenga A."/>
            <person name="De vries R.P."/>
            <person name="Grigoriev I.V."/>
            <person name="Mortensen U.H."/>
            <person name="Andersen M.R."/>
            <person name="Baker S.E."/>
        </authorList>
    </citation>
    <scope>NUCLEOTIDE SEQUENCE [LARGE SCALE GENOMIC DNA]</scope>
    <source>
        <strain evidence="4 5">CBS 101889</strain>
    </source>
</reference>
<evidence type="ECO:0000256" key="1">
    <source>
        <dbReference type="SAM" id="MobiDB-lite"/>
    </source>
</evidence>
<evidence type="ECO:0000259" key="3">
    <source>
        <dbReference type="Pfam" id="PF11790"/>
    </source>
</evidence>
<dbReference type="FunFam" id="3.20.20.80:FF:000271">
    <property type="entry name" value="Alkali-sensitive linkage protein 1"/>
    <property type="match status" value="1"/>
</dbReference>
<accession>A0A395IGF9</accession>
<proteinExistence type="predicted"/>